<evidence type="ECO:0000259" key="1">
    <source>
        <dbReference type="Pfam" id="PF01494"/>
    </source>
</evidence>
<organism evidence="2 3">
    <name type="scientific">Phytohabitans flavus</name>
    <dbReference type="NCBI Taxonomy" id="1076124"/>
    <lineage>
        <taxon>Bacteria</taxon>
        <taxon>Bacillati</taxon>
        <taxon>Actinomycetota</taxon>
        <taxon>Actinomycetes</taxon>
        <taxon>Micromonosporales</taxon>
        <taxon>Micromonosporaceae</taxon>
    </lineage>
</organism>
<dbReference type="KEGG" id="pfla:Pflav_044970"/>
<reference evidence="2 3" key="2">
    <citation type="submission" date="2020-03" db="EMBL/GenBank/DDBJ databases">
        <authorList>
            <person name="Ichikawa N."/>
            <person name="Kimura A."/>
            <person name="Kitahashi Y."/>
            <person name="Uohara A."/>
        </authorList>
    </citation>
    <scope>NUCLEOTIDE SEQUENCE [LARGE SCALE GENOMIC DNA]</scope>
    <source>
        <strain evidence="2 3">NBRC 107702</strain>
    </source>
</reference>
<accession>A0A6F8XWB9</accession>
<dbReference type="AlphaFoldDB" id="A0A6F8XWB9"/>
<dbReference type="PANTHER" id="PTHR46865">
    <property type="entry name" value="OXIDOREDUCTASE-RELATED"/>
    <property type="match status" value="1"/>
</dbReference>
<proteinExistence type="predicted"/>
<dbReference type="SUPFAM" id="SSF51905">
    <property type="entry name" value="FAD/NAD(P)-binding domain"/>
    <property type="match status" value="1"/>
</dbReference>
<reference evidence="2 3" key="1">
    <citation type="submission" date="2020-03" db="EMBL/GenBank/DDBJ databases">
        <title>Whole genome shotgun sequence of Phytohabitans flavus NBRC 107702.</title>
        <authorList>
            <person name="Komaki H."/>
            <person name="Tamura T."/>
        </authorList>
    </citation>
    <scope>NUCLEOTIDE SEQUENCE [LARGE SCALE GENOMIC DNA]</scope>
    <source>
        <strain evidence="2 3">NBRC 107702</strain>
    </source>
</reference>
<dbReference type="InterPro" id="IPR002938">
    <property type="entry name" value="FAD-bd"/>
</dbReference>
<dbReference type="InterPro" id="IPR036188">
    <property type="entry name" value="FAD/NAD-bd_sf"/>
</dbReference>
<dbReference type="Gene3D" id="3.50.50.60">
    <property type="entry name" value="FAD/NAD(P)-binding domain"/>
    <property type="match status" value="1"/>
</dbReference>
<dbReference type="PRINTS" id="PR00420">
    <property type="entry name" value="RNGMNOXGNASE"/>
</dbReference>
<keyword evidence="3" id="KW-1185">Reference proteome</keyword>
<dbReference type="EMBL" id="AP022870">
    <property type="protein sequence ID" value="BCB78087.1"/>
    <property type="molecule type" value="Genomic_DNA"/>
</dbReference>
<name>A0A6F8XWB9_9ACTN</name>
<sequence length="320" mass="34933">MVRQRAGKKLARMPAEQTGGDVEILRGDLVRVLYEATMDETEYVFGDSITALEETADGVNVTFEHAAPRSFDLVIGADGLHSRVRSLAFGPERSYVKHLGLHCAIFTTPNYLALDHSGLVYGEPKRIVVYSARENTEARVLLYFASPPLSYDRVDGDRQRGIVHEAFAGARWETPRLLELMATAPDLYFDSVSTIKMDSWSRGRIALLGDAGYCPSSLSGVGTGLAVVGAYVLAGELATAGGDHATAFARYESAMRSYVDGCQKLADSASMMVPANRFLAGLMRLNMRMMPLMPWLRDLPAKMARRAASAITLPQYPTVG</sequence>
<dbReference type="Pfam" id="PF01494">
    <property type="entry name" value="FAD_binding_3"/>
    <property type="match status" value="1"/>
</dbReference>
<dbReference type="Gene3D" id="3.30.9.10">
    <property type="entry name" value="D-Amino Acid Oxidase, subunit A, domain 2"/>
    <property type="match status" value="1"/>
</dbReference>
<evidence type="ECO:0000313" key="3">
    <source>
        <dbReference type="Proteomes" id="UP000502508"/>
    </source>
</evidence>
<dbReference type="GO" id="GO:0071949">
    <property type="term" value="F:FAD binding"/>
    <property type="evidence" value="ECO:0007669"/>
    <property type="project" value="InterPro"/>
</dbReference>
<gene>
    <name evidence="2" type="ORF">Pflav_044970</name>
</gene>
<feature type="domain" description="FAD-binding" evidence="1">
    <location>
        <begin position="29"/>
        <end position="245"/>
    </location>
</feature>
<dbReference type="RefSeq" id="WP_197938676.1">
    <property type="nucleotide sequence ID" value="NZ_AP022870.1"/>
</dbReference>
<dbReference type="PANTHER" id="PTHR46865:SF2">
    <property type="entry name" value="MONOOXYGENASE"/>
    <property type="match status" value="1"/>
</dbReference>
<dbReference type="Proteomes" id="UP000502508">
    <property type="component" value="Chromosome"/>
</dbReference>
<protein>
    <submittedName>
        <fullName evidence="2">FAD-dependent oxidoreductase</fullName>
    </submittedName>
</protein>
<dbReference type="InterPro" id="IPR051704">
    <property type="entry name" value="FAD_aromatic-hydroxylase"/>
</dbReference>
<evidence type="ECO:0000313" key="2">
    <source>
        <dbReference type="EMBL" id="BCB78087.1"/>
    </source>
</evidence>